<name>A0A370DI84_9GAMM</name>
<dbReference type="Pfam" id="PF00211">
    <property type="entry name" value="Guanylate_cyc"/>
    <property type="match status" value="1"/>
</dbReference>
<protein>
    <submittedName>
        <fullName evidence="3">Adenylate/guanylate cyclase domain-containing protein</fullName>
    </submittedName>
</protein>
<keyword evidence="4" id="KW-1185">Reference proteome</keyword>
<dbReference type="PROSITE" id="PS50125">
    <property type="entry name" value="GUANYLATE_CYCLASE_2"/>
    <property type="match status" value="1"/>
</dbReference>
<dbReference type="InterPro" id="IPR008984">
    <property type="entry name" value="SMAD_FHA_dom_sf"/>
</dbReference>
<dbReference type="InterPro" id="IPR050697">
    <property type="entry name" value="Adenylyl/Guanylyl_Cyclase_3/4"/>
</dbReference>
<dbReference type="Gene3D" id="2.60.200.20">
    <property type="match status" value="1"/>
</dbReference>
<dbReference type="SMART" id="SM00044">
    <property type="entry name" value="CYCc"/>
    <property type="match status" value="1"/>
</dbReference>
<dbReference type="CDD" id="cd07302">
    <property type="entry name" value="CHD"/>
    <property type="match status" value="1"/>
</dbReference>
<dbReference type="EMBL" id="QFXC01000008">
    <property type="protein sequence ID" value="RDH83876.1"/>
    <property type="molecule type" value="Genomic_DNA"/>
</dbReference>
<dbReference type="CDD" id="cd00060">
    <property type="entry name" value="FHA"/>
    <property type="match status" value="1"/>
</dbReference>
<dbReference type="AlphaFoldDB" id="A0A370DI84"/>
<organism evidence="3 4">
    <name type="scientific">endosymbiont of Galathealinum brachiosum</name>
    <dbReference type="NCBI Taxonomy" id="2200906"/>
    <lineage>
        <taxon>Bacteria</taxon>
        <taxon>Pseudomonadati</taxon>
        <taxon>Pseudomonadota</taxon>
        <taxon>Gammaproteobacteria</taxon>
        <taxon>sulfur-oxidizing symbionts</taxon>
    </lineage>
</organism>
<feature type="domain" description="Guanylate cyclase" evidence="2">
    <location>
        <begin position="50"/>
        <end position="164"/>
    </location>
</feature>
<comment type="caution">
    <text evidence="3">The sequence shown here is derived from an EMBL/GenBank/DDBJ whole genome shotgun (WGS) entry which is preliminary data.</text>
</comment>
<dbReference type="SMART" id="SM00240">
    <property type="entry name" value="FHA"/>
    <property type="match status" value="1"/>
</dbReference>
<dbReference type="Gene3D" id="3.30.70.1230">
    <property type="entry name" value="Nucleotide cyclase"/>
    <property type="match status" value="1"/>
</dbReference>
<dbReference type="PANTHER" id="PTHR43081">
    <property type="entry name" value="ADENYLATE CYCLASE, TERMINAL-DIFFERENTIATION SPECIFIC-RELATED"/>
    <property type="match status" value="1"/>
</dbReference>
<reference evidence="3 4" key="1">
    <citation type="journal article" date="2018" name="ISME J.">
        <title>Endosymbiont genomes yield clues of tubeworm success.</title>
        <authorList>
            <person name="Li Y."/>
            <person name="Liles M.R."/>
            <person name="Halanych K.M."/>
        </authorList>
    </citation>
    <scope>NUCLEOTIDE SEQUENCE [LARGE SCALE GENOMIC DNA]</scope>
    <source>
        <strain evidence="3">A1464</strain>
    </source>
</reference>
<dbReference type="GO" id="GO:0009190">
    <property type="term" value="P:cyclic nucleotide biosynthetic process"/>
    <property type="evidence" value="ECO:0007669"/>
    <property type="project" value="InterPro"/>
</dbReference>
<evidence type="ECO:0000259" key="1">
    <source>
        <dbReference type="PROSITE" id="PS50006"/>
    </source>
</evidence>
<dbReference type="GO" id="GO:0004016">
    <property type="term" value="F:adenylate cyclase activity"/>
    <property type="evidence" value="ECO:0007669"/>
    <property type="project" value="UniProtKB-ARBA"/>
</dbReference>
<dbReference type="SUPFAM" id="SSF49879">
    <property type="entry name" value="SMAD/FHA domain"/>
    <property type="match status" value="1"/>
</dbReference>
<dbReference type="PANTHER" id="PTHR43081:SF1">
    <property type="entry name" value="ADENYLATE CYCLASE, TERMINAL-DIFFERENTIATION SPECIFIC"/>
    <property type="match status" value="1"/>
</dbReference>
<dbReference type="GO" id="GO:0035556">
    <property type="term" value="P:intracellular signal transduction"/>
    <property type="evidence" value="ECO:0007669"/>
    <property type="project" value="InterPro"/>
</dbReference>
<sequence>MQFINIYLINAKFFLYYIKRLFRSGVLTSLPILNLPQALNYMDKTQQNFAVMFADVVGSTRLYERLGDHVANEMINGAINIAASLIKTNKGVIVKHIGDEIMCRFSNADSAVLCACELHEMMQVQPVQNGVGLIFRIGINWGPALLQEDGDIFGDAVNLAARMAGIAKARQIITTEFIKQQLKSSELIAKCREIDRTHVKGKVEPVSIIEVMWEPNDVTRMSTIITNKVALTGDQSLSLYYQYKKHELTPKDDVYTFGRDIQCSQMIASSLASRVHAKIECRRGKYVLIDESTNGTYLQMQGGKTIFLRREEVVLQGKGVISFGEDLNINSDYLLRFQL</sequence>
<dbReference type="Proteomes" id="UP000254266">
    <property type="component" value="Unassembled WGS sequence"/>
</dbReference>
<dbReference type="Pfam" id="PF00498">
    <property type="entry name" value="FHA"/>
    <property type="match status" value="1"/>
</dbReference>
<evidence type="ECO:0000313" key="4">
    <source>
        <dbReference type="Proteomes" id="UP000254266"/>
    </source>
</evidence>
<feature type="domain" description="FHA" evidence="1">
    <location>
        <begin position="255"/>
        <end position="299"/>
    </location>
</feature>
<dbReference type="InterPro" id="IPR029787">
    <property type="entry name" value="Nucleotide_cyclase"/>
</dbReference>
<dbReference type="InterPro" id="IPR000253">
    <property type="entry name" value="FHA_dom"/>
</dbReference>
<proteinExistence type="predicted"/>
<dbReference type="PROSITE" id="PS50006">
    <property type="entry name" value="FHA_DOMAIN"/>
    <property type="match status" value="1"/>
</dbReference>
<evidence type="ECO:0000259" key="2">
    <source>
        <dbReference type="PROSITE" id="PS50125"/>
    </source>
</evidence>
<dbReference type="SUPFAM" id="SSF55073">
    <property type="entry name" value="Nucleotide cyclase"/>
    <property type="match status" value="1"/>
</dbReference>
<gene>
    <name evidence="3" type="ORF">DIZ80_07000</name>
</gene>
<evidence type="ECO:0000313" key="3">
    <source>
        <dbReference type="EMBL" id="RDH83876.1"/>
    </source>
</evidence>
<dbReference type="InterPro" id="IPR001054">
    <property type="entry name" value="A/G_cyclase"/>
</dbReference>
<accession>A0A370DI84</accession>